<dbReference type="EC" id="2.3.2.-" evidence="12"/>
<feature type="signal peptide" evidence="10">
    <location>
        <begin position="1"/>
        <end position="22"/>
    </location>
</feature>
<evidence type="ECO:0000256" key="10">
    <source>
        <dbReference type="SAM" id="SignalP"/>
    </source>
</evidence>
<keyword evidence="5" id="KW-0378">Hydrolase</keyword>
<keyword evidence="8 9" id="KW-0961">Cell wall biogenesis/degradation</keyword>
<dbReference type="Pfam" id="PF03734">
    <property type="entry name" value="YkuD"/>
    <property type="match status" value="1"/>
</dbReference>
<keyword evidence="10" id="KW-0732">Signal</keyword>
<dbReference type="PROSITE" id="PS52029">
    <property type="entry name" value="LD_TPASE"/>
    <property type="match status" value="1"/>
</dbReference>
<name>A0ABW4JU96_9HYPH</name>
<evidence type="ECO:0000256" key="2">
    <source>
        <dbReference type="ARBA" id="ARBA00005992"/>
    </source>
</evidence>
<evidence type="ECO:0000256" key="9">
    <source>
        <dbReference type="PROSITE-ProRule" id="PRU01373"/>
    </source>
</evidence>
<comment type="caution">
    <text evidence="12">The sequence shown here is derived from an EMBL/GenBank/DDBJ whole genome shotgun (WGS) entry which is preliminary data.</text>
</comment>
<feature type="active site" description="Proton donor/acceptor" evidence="9">
    <location>
        <position position="159"/>
    </location>
</feature>
<evidence type="ECO:0000259" key="11">
    <source>
        <dbReference type="PROSITE" id="PS52029"/>
    </source>
</evidence>
<reference evidence="13" key="1">
    <citation type="journal article" date="2019" name="Int. J. Syst. Evol. Microbiol.">
        <title>The Global Catalogue of Microorganisms (GCM) 10K type strain sequencing project: providing services to taxonomists for standard genome sequencing and annotation.</title>
        <authorList>
            <consortium name="The Broad Institute Genomics Platform"/>
            <consortium name="The Broad Institute Genome Sequencing Center for Infectious Disease"/>
            <person name="Wu L."/>
            <person name="Ma J."/>
        </authorList>
    </citation>
    <scope>NUCLEOTIDE SEQUENCE [LARGE SCALE GENOMIC DNA]</scope>
    <source>
        <strain evidence="13">JCM 3369</strain>
    </source>
</reference>
<dbReference type="CDD" id="cd16913">
    <property type="entry name" value="YkuD_like"/>
    <property type="match status" value="1"/>
</dbReference>
<feature type="chain" id="PRO_5046361662" evidence="10">
    <location>
        <begin position="23"/>
        <end position="200"/>
    </location>
</feature>
<evidence type="ECO:0000313" key="13">
    <source>
        <dbReference type="Proteomes" id="UP001597327"/>
    </source>
</evidence>
<evidence type="ECO:0000256" key="8">
    <source>
        <dbReference type="ARBA" id="ARBA00023316"/>
    </source>
</evidence>
<dbReference type="PANTHER" id="PTHR30582">
    <property type="entry name" value="L,D-TRANSPEPTIDASE"/>
    <property type="match status" value="1"/>
</dbReference>
<sequence length="200" mass="21947">MKTLLRVTMAALFLGMTGAALAAPGGQFYDPNTRQWIQYGPTYGNPSGKSPVRRETVRYSGPHAPGTIIVNTKERRLYHVLPGGKAMKYGIGVGREGFQWAGTHRITRKAEWPGWTPPPQMRAREKAKGRILPAHMKGGPNNPLGARAMYIGSTIYRIHGTNQPWTIGDAVSSGCIRLANDDVIHLYNSVQVGSKVIVQR</sequence>
<dbReference type="EMBL" id="JBHUFA010000001">
    <property type="protein sequence ID" value="MFD1694683.1"/>
    <property type="molecule type" value="Genomic_DNA"/>
</dbReference>
<keyword evidence="7 9" id="KW-0573">Peptidoglycan synthesis</keyword>
<dbReference type="InterPro" id="IPR038063">
    <property type="entry name" value="Transpep_catalytic_dom"/>
</dbReference>
<keyword evidence="12" id="KW-0012">Acyltransferase</keyword>
<dbReference type="SUPFAM" id="SSF141523">
    <property type="entry name" value="L,D-transpeptidase catalytic domain-like"/>
    <property type="match status" value="1"/>
</dbReference>
<dbReference type="Gene3D" id="2.40.440.10">
    <property type="entry name" value="L,D-transpeptidase catalytic domain-like"/>
    <property type="match status" value="1"/>
</dbReference>
<evidence type="ECO:0000256" key="7">
    <source>
        <dbReference type="ARBA" id="ARBA00022984"/>
    </source>
</evidence>
<dbReference type="GO" id="GO:0016746">
    <property type="term" value="F:acyltransferase activity"/>
    <property type="evidence" value="ECO:0007669"/>
    <property type="project" value="UniProtKB-KW"/>
</dbReference>
<keyword evidence="3" id="KW-0328">Glycosyltransferase</keyword>
<comment type="pathway">
    <text evidence="1 9">Cell wall biogenesis; peptidoglycan biosynthesis.</text>
</comment>
<evidence type="ECO:0000256" key="5">
    <source>
        <dbReference type="ARBA" id="ARBA00022801"/>
    </source>
</evidence>
<dbReference type="Proteomes" id="UP001597327">
    <property type="component" value="Unassembled WGS sequence"/>
</dbReference>
<evidence type="ECO:0000256" key="4">
    <source>
        <dbReference type="ARBA" id="ARBA00022679"/>
    </source>
</evidence>
<dbReference type="PANTHER" id="PTHR30582:SF24">
    <property type="entry name" value="L,D-TRANSPEPTIDASE ERFK_SRFK-RELATED"/>
    <property type="match status" value="1"/>
</dbReference>
<evidence type="ECO:0000256" key="6">
    <source>
        <dbReference type="ARBA" id="ARBA00022960"/>
    </source>
</evidence>
<proteinExistence type="inferred from homology"/>
<evidence type="ECO:0000256" key="1">
    <source>
        <dbReference type="ARBA" id="ARBA00004752"/>
    </source>
</evidence>
<protein>
    <submittedName>
        <fullName evidence="12">L,D-transpeptidase</fullName>
        <ecNumber evidence="12">2.3.2.-</ecNumber>
    </submittedName>
</protein>
<gene>
    <name evidence="12" type="ORF">ACFSC7_04090</name>
</gene>
<evidence type="ECO:0000313" key="12">
    <source>
        <dbReference type="EMBL" id="MFD1694683.1"/>
    </source>
</evidence>
<dbReference type="InterPro" id="IPR005490">
    <property type="entry name" value="LD_TPept_cat_dom"/>
</dbReference>
<evidence type="ECO:0000256" key="3">
    <source>
        <dbReference type="ARBA" id="ARBA00022676"/>
    </source>
</evidence>
<feature type="active site" description="Nucleophile" evidence="9">
    <location>
        <position position="175"/>
    </location>
</feature>
<comment type="similarity">
    <text evidence="2">Belongs to the YkuD family.</text>
</comment>
<keyword evidence="6 9" id="KW-0133">Cell shape</keyword>
<dbReference type="RefSeq" id="WP_149891490.1">
    <property type="nucleotide sequence ID" value="NZ_JBHUFA010000001.1"/>
</dbReference>
<feature type="domain" description="L,D-TPase catalytic" evidence="11">
    <location>
        <begin position="66"/>
        <end position="199"/>
    </location>
</feature>
<organism evidence="12 13">
    <name type="scientific">Roseibium aestuarii</name>
    <dbReference type="NCBI Taxonomy" id="2600299"/>
    <lineage>
        <taxon>Bacteria</taxon>
        <taxon>Pseudomonadati</taxon>
        <taxon>Pseudomonadota</taxon>
        <taxon>Alphaproteobacteria</taxon>
        <taxon>Hyphomicrobiales</taxon>
        <taxon>Stappiaceae</taxon>
        <taxon>Roseibium</taxon>
    </lineage>
</organism>
<keyword evidence="4 12" id="KW-0808">Transferase</keyword>
<accession>A0ABW4JU96</accession>
<dbReference type="InterPro" id="IPR050979">
    <property type="entry name" value="LD-transpeptidase"/>
</dbReference>
<keyword evidence="13" id="KW-1185">Reference proteome</keyword>